<evidence type="ECO:0000313" key="1">
    <source>
        <dbReference type="EMBL" id="SEW01433.1"/>
    </source>
</evidence>
<dbReference type="AlphaFoldDB" id="A0A1I0NIY2"/>
<protein>
    <submittedName>
        <fullName evidence="1">Uncharacterized protein</fullName>
    </submittedName>
</protein>
<proteinExistence type="predicted"/>
<dbReference type="EMBL" id="FOIQ01000002">
    <property type="protein sequence ID" value="SEW01433.1"/>
    <property type="molecule type" value="Genomic_DNA"/>
</dbReference>
<dbReference type="Proteomes" id="UP000199373">
    <property type="component" value="Unassembled WGS sequence"/>
</dbReference>
<accession>A0A1I0NIY2</accession>
<organism evidence="1 2">
    <name type="scientific">Prevotella aff. ruminicola Tc2-24</name>
    <dbReference type="NCBI Taxonomy" id="81582"/>
    <lineage>
        <taxon>Bacteria</taxon>
        <taxon>Pseudomonadati</taxon>
        <taxon>Bacteroidota</taxon>
        <taxon>Bacteroidia</taxon>
        <taxon>Bacteroidales</taxon>
        <taxon>Prevotellaceae</taxon>
        <taxon>Prevotella</taxon>
    </lineage>
</organism>
<keyword evidence="2" id="KW-1185">Reference proteome</keyword>
<evidence type="ECO:0000313" key="2">
    <source>
        <dbReference type="Proteomes" id="UP000199373"/>
    </source>
</evidence>
<reference evidence="1 2" key="1">
    <citation type="submission" date="2016-10" db="EMBL/GenBank/DDBJ databases">
        <authorList>
            <person name="de Groot N.N."/>
        </authorList>
    </citation>
    <scope>NUCLEOTIDE SEQUENCE [LARGE SCALE GENOMIC DNA]</scope>
    <source>
        <strain evidence="1 2">TC2-24</strain>
    </source>
</reference>
<gene>
    <name evidence="1" type="ORF">SAMN04487850_1287</name>
</gene>
<dbReference type="RefSeq" id="WP_255397454.1">
    <property type="nucleotide sequence ID" value="NZ_FOIQ01000002.1"/>
</dbReference>
<sequence>MKAKYVKPEIVTVEMDRVSILSGSSIFDDPTISDRGIEID</sequence>
<name>A0A1I0NIY2_9BACT</name>